<organism evidence="1 2">
    <name type="scientific">Salmonella enterica I</name>
    <dbReference type="NCBI Taxonomy" id="59201"/>
    <lineage>
        <taxon>Bacteria</taxon>
        <taxon>Pseudomonadati</taxon>
        <taxon>Pseudomonadota</taxon>
        <taxon>Gammaproteobacteria</taxon>
        <taxon>Enterobacterales</taxon>
        <taxon>Enterobacteriaceae</taxon>
        <taxon>Salmonella</taxon>
    </lineage>
</organism>
<reference evidence="1 2" key="1">
    <citation type="submission" date="2018-12" db="EMBL/GenBank/DDBJ databases">
        <authorList>
            <consortium name="Pathogen Informatics"/>
        </authorList>
    </citation>
    <scope>NUCLEOTIDE SEQUENCE [LARGE SCALE GENOMIC DNA]</scope>
    <source>
        <strain evidence="1 2">NCTC6754</strain>
    </source>
</reference>
<proteinExistence type="predicted"/>
<evidence type="ECO:0000313" key="1">
    <source>
        <dbReference type="EMBL" id="VEB50986.1"/>
    </source>
</evidence>
<dbReference type="Proteomes" id="UP000269208">
    <property type="component" value="Chromosome"/>
</dbReference>
<gene>
    <name evidence="1" type="ORF">NCTC6754_00679</name>
</gene>
<evidence type="ECO:0000313" key="2">
    <source>
        <dbReference type="Proteomes" id="UP000269208"/>
    </source>
</evidence>
<protein>
    <submittedName>
        <fullName evidence="1">Uncharacterized protein</fullName>
    </submittedName>
</protein>
<dbReference type="EMBL" id="LR134190">
    <property type="protein sequence ID" value="VEB50986.1"/>
    <property type="molecule type" value="Genomic_DNA"/>
</dbReference>
<name>A0A447TNL5_SALET</name>
<accession>A0A447TNL5</accession>
<dbReference type="AlphaFoldDB" id="A0A447TNL5"/>
<sequence length="113" mass="12639">MTALDTGVIYQDVNDADIFFDMFNRSFNILFMSDIKGSGNSLYPFLLKFRHGCFGALRGDIVNNNARAIATKTGRQQITNSLSGSGDKDIFYLPVKKDRFMIVSLILLSQKTS</sequence>